<dbReference type="Pfam" id="PF00847">
    <property type="entry name" value="AP2"/>
    <property type="match status" value="1"/>
</dbReference>
<dbReference type="GO" id="GO:0005634">
    <property type="term" value="C:nucleus"/>
    <property type="evidence" value="ECO:0007669"/>
    <property type="project" value="UniProtKB-SubCell"/>
</dbReference>
<dbReference type="SMART" id="SM00380">
    <property type="entry name" value="AP2"/>
    <property type="match status" value="1"/>
</dbReference>
<dbReference type="Gene3D" id="3.30.730.10">
    <property type="entry name" value="AP2/ERF domain"/>
    <property type="match status" value="1"/>
</dbReference>
<organism evidence="10 11">
    <name type="scientific">Eruca vesicaria subsp. sativa</name>
    <name type="common">Garden rocket</name>
    <name type="synonym">Eruca sativa</name>
    <dbReference type="NCBI Taxonomy" id="29727"/>
    <lineage>
        <taxon>Eukaryota</taxon>
        <taxon>Viridiplantae</taxon>
        <taxon>Streptophyta</taxon>
        <taxon>Embryophyta</taxon>
        <taxon>Tracheophyta</taxon>
        <taxon>Spermatophyta</taxon>
        <taxon>Magnoliopsida</taxon>
        <taxon>eudicotyledons</taxon>
        <taxon>Gunneridae</taxon>
        <taxon>Pentapetalae</taxon>
        <taxon>rosids</taxon>
        <taxon>malvids</taxon>
        <taxon>Brassicales</taxon>
        <taxon>Brassicaceae</taxon>
        <taxon>Brassiceae</taxon>
        <taxon>Eruca</taxon>
    </lineage>
</organism>
<evidence type="ECO:0000256" key="8">
    <source>
        <dbReference type="SAM" id="MobiDB-lite"/>
    </source>
</evidence>
<feature type="region of interest" description="Disordered" evidence="8">
    <location>
        <begin position="39"/>
        <end position="72"/>
    </location>
</feature>
<dbReference type="GO" id="GO:0003677">
    <property type="term" value="F:DNA binding"/>
    <property type="evidence" value="ECO:0007669"/>
    <property type="project" value="UniProtKB-KW"/>
</dbReference>
<accession>A0ABC8LBX7</accession>
<dbReference type="EMBL" id="CAKOAT010506265">
    <property type="protein sequence ID" value="CAH8381109.1"/>
    <property type="molecule type" value="Genomic_DNA"/>
</dbReference>
<dbReference type="PROSITE" id="PS51032">
    <property type="entry name" value="AP2_ERF"/>
    <property type="match status" value="1"/>
</dbReference>
<keyword evidence="3" id="KW-0238">DNA-binding</keyword>
<dbReference type="InterPro" id="IPR001471">
    <property type="entry name" value="AP2/ERF_dom"/>
</dbReference>
<evidence type="ECO:0000256" key="7">
    <source>
        <dbReference type="ARBA" id="ARBA00024343"/>
    </source>
</evidence>
<keyword evidence="6" id="KW-0539">Nucleus</keyword>
<comment type="caution">
    <text evidence="10">The sequence shown here is derived from an EMBL/GenBank/DDBJ whole genome shotgun (WGS) entry which is preliminary data.</text>
</comment>
<evidence type="ECO:0000256" key="2">
    <source>
        <dbReference type="ARBA" id="ARBA00023015"/>
    </source>
</evidence>
<dbReference type="CDD" id="cd00018">
    <property type="entry name" value="AP2"/>
    <property type="match status" value="1"/>
</dbReference>
<dbReference type="FunFam" id="3.30.730.10:FF:000001">
    <property type="entry name" value="Ethylene-responsive transcription factor 2"/>
    <property type="match status" value="1"/>
</dbReference>
<dbReference type="PANTHER" id="PTHR31985:SF300">
    <property type="entry name" value="ETHYLENE-RESPONSIVE TRANSCRIPTION FACTOR ERF035"/>
    <property type="match status" value="1"/>
</dbReference>
<dbReference type="AlphaFoldDB" id="A0ABC8LBX7"/>
<protein>
    <recommendedName>
        <fullName evidence="9">AP2/ERF domain-containing protein</fullName>
    </recommendedName>
</protein>
<evidence type="ECO:0000313" key="10">
    <source>
        <dbReference type="EMBL" id="CAH8381109.1"/>
    </source>
</evidence>
<comment type="subcellular location">
    <subcellularLocation>
        <location evidence="1">Nucleus</location>
    </subcellularLocation>
</comment>
<dbReference type="InterPro" id="IPR051032">
    <property type="entry name" value="AP2/ERF_TF_ERF_subfamily"/>
</dbReference>
<dbReference type="InterPro" id="IPR016177">
    <property type="entry name" value="DNA-bd_dom_sf"/>
</dbReference>
<keyword evidence="5" id="KW-0804">Transcription</keyword>
<dbReference type="PANTHER" id="PTHR31985">
    <property type="entry name" value="ETHYLENE-RESPONSIVE TRANSCRIPTION FACTOR ERF042-RELATED"/>
    <property type="match status" value="1"/>
</dbReference>
<sequence length="248" mass="27441">MGKQINIESSATTHHQDNNASVITTSTIAAVTSLSETWSSSKRTIVQDNEAGGKRRKSNGGNDNKNPTSYRGVRKRSWGKWVSEIREPRKKSRIWLGTYPTAEMAARAHDVAALAIKGNSVQYLNFPELSGLLPRPVSCSRKDIQAAAAKAAEATWQEPVVDELRHSELSAAQSSTSSSFLFCADTLDTSSTDKESNEETVFDLPDLFTGGFMNQNDAFRCYDSTTTWQLYGEDVGFRLEEPFAWLDD</sequence>
<evidence type="ECO:0000256" key="5">
    <source>
        <dbReference type="ARBA" id="ARBA00023163"/>
    </source>
</evidence>
<keyword evidence="2" id="KW-0805">Transcription regulation</keyword>
<comment type="similarity">
    <text evidence="7">Belongs to the AP2/ERF transcription factor family. ERF subfamily.</text>
</comment>
<dbReference type="PRINTS" id="PR00367">
    <property type="entry name" value="ETHRSPELEMNT"/>
</dbReference>
<gene>
    <name evidence="10" type="ORF">ERUC_LOCUS33592</name>
</gene>
<feature type="compositionally biased region" description="Polar residues" evidence="8">
    <location>
        <begin position="59"/>
        <end position="69"/>
    </location>
</feature>
<keyword evidence="11" id="KW-1185">Reference proteome</keyword>
<evidence type="ECO:0000256" key="4">
    <source>
        <dbReference type="ARBA" id="ARBA00023159"/>
    </source>
</evidence>
<feature type="domain" description="AP2/ERF" evidence="9">
    <location>
        <begin position="69"/>
        <end position="127"/>
    </location>
</feature>
<proteinExistence type="inferred from homology"/>
<keyword evidence="4" id="KW-0010">Activator</keyword>
<dbReference type="InterPro" id="IPR036955">
    <property type="entry name" value="AP2/ERF_dom_sf"/>
</dbReference>
<evidence type="ECO:0000256" key="1">
    <source>
        <dbReference type="ARBA" id="ARBA00004123"/>
    </source>
</evidence>
<evidence type="ECO:0000256" key="6">
    <source>
        <dbReference type="ARBA" id="ARBA00023242"/>
    </source>
</evidence>
<dbReference type="SUPFAM" id="SSF54171">
    <property type="entry name" value="DNA-binding domain"/>
    <property type="match status" value="1"/>
</dbReference>
<dbReference type="Proteomes" id="UP001642260">
    <property type="component" value="Unassembled WGS sequence"/>
</dbReference>
<name>A0ABC8LBX7_ERUVS</name>
<evidence type="ECO:0000259" key="9">
    <source>
        <dbReference type="PROSITE" id="PS51032"/>
    </source>
</evidence>
<reference evidence="10 11" key="1">
    <citation type="submission" date="2022-03" db="EMBL/GenBank/DDBJ databases">
        <authorList>
            <person name="Macdonald S."/>
            <person name="Ahmed S."/>
            <person name="Newling K."/>
        </authorList>
    </citation>
    <scope>NUCLEOTIDE SEQUENCE [LARGE SCALE GENOMIC DNA]</scope>
</reference>
<evidence type="ECO:0000313" key="11">
    <source>
        <dbReference type="Proteomes" id="UP001642260"/>
    </source>
</evidence>
<evidence type="ECO:0000256" key="3">
    <source>
        <dbReference type="ARBA" id="ARBA00023125"/>
    </source>
</evidence>